<evidence type="ECO:0000256" key="7">
    <source>
        <dbReference type="SAM" id="Phobius"/>
    </source>
</evidence>
<feature type="transmembrane region" description="Helical" evidence="7">
    <location>
        <begin position="7"/>
        <end position="32"/>
    </location>
</feature>
<dbReference type="Gene3D" id="6.20.330.10">
    <property type="match status" value="1"/>
</dbReference>
<dbReference type="PANTHER" id="PTHR33209:SF1">
    <property type="entry name" value="PEPTIDASE S49 DOMAIN-CONTAINING PROTEIN"/>
    <property type="match status" value="1"/>
</dbReference>
<dbReference type="Pfam" id="PF01343">
    <property type="entry name" value="Peptidase_S49"/>
    <property type="match status" value="2"/>
</dbReference>
<evidence type="ECO:0000313" key="9">
    <source>
        <dbReference type="EMBL" id="GAB1251578.1"/>
    </source>
</evidence>
<dbReference type="InterPro" id="IPR004634">
    <property type="entry name" value="Pept_S49_pIV"/>
</dbReference>
<evidence type="ECO:0000256" key="2">
    <source>
        <dbReference type="ARBA" id="ARBA00008683"/>
    </source>
</evidence>
<protein>
    <submittedName>
        <fullName evidence="9">Signal peptide peptidase SppA</fullName>
    </submittedName>
</protein>
<dbReference type="InterPro" id="IPR002142">
    <property type="entry name" value="Peptidase_S49"/>
</dbReference>
<evidence type="ECO:0000256" key="4">
    <source>
        <dbReference type="ARBA" id="ARBA00022801"/>
    </source>
</evidence>
<comment type="similarity">
    <text evidence="2">Belongs to the peptidase S49 family.</text>
</comment>
<dbReference type="SUPFAM" id="SSF52096">
    <property type="entry name" value="ClpP/crotonase"/>
    <property type="match status" value="2"/>
</dbReference>
<dbReference type="NCBIfam" id="TIGR00706">
    <property type="entry name" value="SppA_dom"/>
    <property type="match status" value="1"/>
</dbReference>
<dbReference type="PANTHER" id="PTHR33209">
    <property type="entry name" value="PROTEASE 4"/>
    <property type="match status" value="1"/>
</dbReference>
<keyword evidence="10" id="KW-1185">Reference proteome</keyword>
<dbReference type="CDD" id="cd07023">
    <property type="entry name" value="S49_Sppa_N_C"/>
    <property type="match status" value="1"/>
</dbReference>
<gene>
    <name evidence="9" type="primary">sppA</name>
    <name evidence="9" type="ORF">Tsumi_06820</name>
</gene>
<dbReference type="RefSeq" id="WP_411915383.1">
    <property type="nucleotide sequence ID" value="NZ_BAAFSF010000001.1"/>
</dbReference>
<dbReference type="PIRSF" id="PIRSF001217">
    <property type="entry name" value="Protease_4_SppA"/>
    <property type="match status" value="1"/>
</dbReference>
<dbReference type="NCBIfam" id="TIGR00705">
    <property type="entry name" value="SppA_67K"/>
    <property type="match status" value="1"/>
</dbReference>
<dbReference type="EMBL" id="BAAFSF010000001">
    <property type="protein sequence ID" value="GAB1251578.1"/>
    <property type="molecule type" value="Genomic_DNA"/>
</dbReference>
<dbReference type="InterPro" id="IPR004635">
    <property type="entry name" value="Pept_S49_SppA"/>
</dbReference>
<keyword evidence="5" id="KW-0720">Serine protease</keyword>
<dbReference type="InterPro" id="IPR029045">
    <property type="entry name" value="ClpP/crotonase-like_dom_sf"/>
</dbReference>
<evidence type="ECO:0000256" key="5">
    <source>
        <dbReference type="ARBA" id="ARBA00022825"/>
    </source>
</evidence>
<dbReference type="CDD" id="cd07018">
    <property type="entry name" value="S49_SppA_67K_type"/>
    <property type="match status" value="1"/>
</dbReference>
<comment type="subcellular location">
    <subcellularLocation>
        <location evidence="1">Membrane</location>
    </subcellularLocation>
</comment>
<feature type="domain" description="Peptidase S49" evidence="8">
    <location>
        <begin position="382"/>
        <end position="532"/>
    </location>
</feature>
<keyword evidence="6 7" id="KW-0472">Membrane</keyword>
<evidence type="ECO:0000256" key="1">
    <source>
        <dbReference type="ARBA" id="ARBA00004370"/>
    </source>
</evidence>
<dbReference type="InterPro" id="IPR047272">
    <property type="entry name" value="S49_SppA_C"/>
</dbReference>
<proteinExistence type="inferred from homology"/>
<evidence type="ECO:0000313" key="10">
    <source>
        <dbReference type="Proteomes" id="UP001628220"/>
    </source>
</evidence>
<dbReference type="Gene3D" id="3.90.226.10">
    <property type="entry name" value="2-enoyl-CoA Hydratase, Chain A, domain 1"/>
    <property type="match status" value="3"/>
</dbReference>
<comment type="caution">
    <text evidence="9">The sequence shown here is derived from an EMBL/GenBank/DDBJ whole genome shotgun (WGS) entry which is preliminary data.</text>
</comment>
<reference evidence="9 10" key="1">
    <citation type="journal article" date="2025" name="Int. J. Syst. Evol. Microbiol.">
        <title>Desulfovibrio falkowii sp. nov., Porphyromonas miyakawae sp. nov., Mediterraneibacter flintii sp. nov. and Owariibacterium komagatae gen. nov., sp. nov., isolated from human faeces.</title>
        <authorList>
            <person name="Hamaguchi T."/>
            <person name="Ohara M."/>
            <person name="Hisatomi A."/>
            <person name="Sekiguchi K."/>
            <person name="Takeda J.I."/>
            <person name="Ueyama J."/>
            <person name="Ito M."/>
            <person name="Nishiwaki H."/>
            <person name="Ogi T."/>
            <person name="Hirayama M."/>
            <person name="Ohkuma M."/>
            <person name="Sakamoto M."/>
            <person name="Ohno K."/>
        </authorList>
    </citation>
    <scope>NUCLEOTIDE SEQUENCE [LARGE SCALE GENOMIC DNA]</scope>
    <source>
        <strain evidence="9 10">13CB11C</strain>
    </source>
</reference>
<keyword evidence="4" id="KW-0378">Hydrolase</keyword>
<evidence type="ECO:0000256" key="6">
    <source>
        <dbReference type="ARBA" id="ARBA00023136"/>
    </source>
</evidence>
<organism evidence="9 10">
    <name type="scientific">Porphyromonas miyakawae</name>
    <dbReference type="NCBI Taxonomy" id="3137470"/>
    <lineage>
        <taxon>Bacteria</taxon>
        <taxon>Pseudomonadati</taxon>
        <taxon>Bacteroidota</taxon>
        <taxon>Bacteroidia</taxon>
        <taxon>Bacteroidales</taxon>
        <taxon>Porphyromonadaceae</taxon>
        <taxon>Porphyromonas</taxon>
    </lineage>
</organism>
<evidence type="ECO:0000256" key="3">
    <source>
        <dbReference type="ARBA" id="ARBA00022670"/>
    </source>
</evidence>
<name>A0ABQ0E1M8_9PORP</name>
<sequence>MKDFWKMFWAALLAIVVGSIVSMILSLFFVMLSVVQIATAVFPKGVTEFTVPKHSVLKLDFTTLREVAYQNPWDTYFPESDNNQVVTLTQMLNAIGKAKDNPNIEGIYLTTPMPLAGMASLSEVREKLLDFKKSGKFIVAYADRFAQSGYYLASVADELYLHPQGSIDLHGMGSTTLFYKQTLEKFGVEMNVFKVGTYKGAVEPYTNTSLSDANREQMNSFMQALWGVMIKNISSSRNIDPETLNAIVDEGPMFFTTEEYIARHMIDRTVYAREMQDILNERLGRESGSDISFVAVNQMNRTKRIRPKGVGDRGLIRVIYAEGNIVEDIQSGFSNGVITQSLSDKLIKAADDEDVDAIVMRVNSPGGSAFVSDVIWDAVEYVKSKKPIVVSMGDYAASGGYYISCAANYIFAEPTTITGSIGIFGMFPTFAGAANKVALTYDEVKTNKYANFGNVLRPLTEDEKALFQKMVESGYDTFTTRVADGRNLSKVMVDSVGQGRVWTGEQALERKLVDGLGGLDDAIVKAASLAKINSYRVIYSERNIRSWKSIKRQFGLSATKSALEEFFTKDELDAIKEARILRSMTGVQAIMPYDVSY</sequence>
<keyword evidence="7" id="KW-1133">Transmembrane helix</keyword>
<keyword evidence="7" id="KW-0812">Transmembrane</keyword>
<accession>A0ABQ0E1M8</accession>
<dbReference type="Proteomes" id="UP001628220">
    <property type="component" value="Unassembled WGS sequence"/>
</dbReference>
<feature type="domain" description="Peptidase S49" evidence="8">
    <location>
        <begin position="131"/>
        <end position="279"/>
    </location>
</feature>
<dbReference type="InterPro" id="IPR047217">
    <property type="entry name" value="S49_SppA_67K_type_N"/>
</dbReference>
<evidence type="ECO:0000259" key="8">
    <source>
        <dbReference type="Pfam" id="PF01343"/>
    </source>
</evidence>
<keyword evidence="3" id="KW-0645">Protease</keyword>